<evidence type="ECO:0000313" key="7">
    <source>
        <dbReference type="EMBL" id="AGK60575.1"/>
    </source>
</evidence>
<dbReference type="Proteomes" id="UP000013307">
    <property type="component" value="Chromosome"/>
</dbReference>
<keyword evidence="2" id="KW-0169">Cobalamin biosynthesis</keyword>
<keyword evidence="5" id="KW-0949">S-adenosyl-L-methionine</keyword>
<dbReference type="Gene3D" id="3.40.1010.10">
    <property type="entry name" value="Cobalt-precorrin-4 Transmethylase, Domain 1"/>
    <property type="match status" value="1"/>
</dbReference>
<dbReference type="InterPro" id="IPR035996">
    <property type="entry name" value="4pyrrol_Methylase_sf"/>
</dbReference>
<accession>N0BKA1</accession>
<dbReference type="GO" id="GO:0046026">
    <property type="term" value="F:precorrin-4 C11-methyltransferase activity"/>
    <property type="evidence" value="ECO:0007669"/>
    <property type="project" value="InterPro"/>
</dbReference>
<dbReference type="PANTHER" id="PTHR45790:SF4">
    <property type="entry name" value="COBALT-PRECORRIN-4 C(11)-METHYLTRANSFERASE"/>
    <property type="match status" value="1"/>
</dbReference>
<proteinExistence type="inferred from homology"/>
<dbReference type="GO" id="GO:0009236">
    <property type="term" value="P:cobalamin biosynthetic process"/>
    <property type="evidence" value="ECO:0007669"/>
    <property type="project" value="UniProtKB-KW"/>
</dbReference>
<dbReference type="InterPro" id="IPR050161">
    <property type="entry name" value="Siro_Cobalamin_biosynth"/>
</dbReference>
<evidence type="ECO:0000256" key="4">
    <source>
        <dbReference type="ARBA" id="ARBA00022679"/>
    </source>
</evidence>
<evidence type="ECO:0000256" key="5">
    <source>
        <dbReference type="ARBA" id="ARBA00022691"/>
    </source>
</evidence>
<dbReference type="HOGENOM" id="CLU_011276_7_1_2"/>
<reference evidence="7 8" key="1">
    <citation type="journal article" date="2013" name="Genome Announc.">
        <title>Complete Genome Sequence of the Thermophilic and Facultatively Chemolithoautotrophic Sulfate Reducer Archaeoglobus sulfaticallidus Strain PM70-1T.</title>
        <authorList>
            <person name="Stokke R."/>
            <person name="Hocking W.P."/>
            <person name="Steinsbu B.O."/>
            <person name="Steen I.H."/>
        </authorList>
    </citation>
    <scope>NUCLEOTIDE SEQUENCE [LARGE SCALE GENOMIC DNA]</scope>
    <source>
        <strain evidence="7">PM70-1</strain>
    </source>
</reference>
<dbReference type="EMBL" id="CP005290">
    <property type="protein sequence ID" value="AGK60575.1"/>
    <property type="molecule type" value="Genomic_DNA"/>
</dbReference>
<evidence type="ECO:0000256" key="3">
    <source>
        <dbReference type="ARBA" id="ARBA00022603"/>
    </source>
</evidence>
<dbReference type="PANTHER" id="PTHR45790">
    <property type="entry name" value="SIROHEME SYNTHASE-RELATED"/>
    <property type="match status" value="1"/>
</dbReference>
<gene>
    <name evidence="7" type="ORF">Asulf_00554</name>
</gene>
<keyword evidence="3 7" id="KW-0489">Methyltransferase</keyword>
<dbReference type="InterPro" id="IPR000878">
    <property type="entry name" value="4pyrrol_Mease"/>
</dbReference>
<name>N0BKA1_9EURY</name>
<dbReference type="GeneID" id="15392197"/>
<evidence type="ECO:0000313" key="8">
    <source>
        <dbReference type="Proteomes" id="UP000013307"/>
    </source>
</evidence>
<protein>
    <submittedName>
        <fullName evidence="7">Precorrin-4 C11-methyltransferase /cobalt-factor II C20-methyltransferase</fullName>
    </submittedName>
</protein>
<dbReference type="Pfam" id="PF00590">
    <property type="entry name" value="TP_methylase"/>
    <property type="match status" value="1"/>
</dbReference>
<evidence type="ECO:0000256" key="1">
    <source>
        <dbReference type="ARBA" id="ARBA00005879"/>
    </source>
</evidence>
<comment type="similarity">
    <text evidence="1">Belongs to the precorrin methyltransferase family.</text>
</comment>
<dbReference type="STRING" id="387631.Asulf_00554"/>
<evidence type="ECO:0000256" key="2">
    <source>
        <dbReference type="ARBA" id="ARBA00022573"/>
    </source>
</evidence>
<dbReference type="eggNOG" id="arCOG00645">
    <property type="taxonomic scope" value="Archaea"/>
</dbReference>
<evidence type="ECO:0000259" key="6">
    <source>
        <dbReference type="Pfam" id="PF00590"/>
    </source>
</evidence>
<dbReference type="AlphaFoldDB" id="N0BKA1"/>
<dbReference type="KEGG" id="ast:Asulf_00554"/>
<dbReference type="InterPro" id="IPR014777">
    <property type="entry name" value="4pyrrole_Mease_sub1"/>
</dbReference>
<keyword evidence="8" id="KW-1185">Reference proteome</keyword>
<dbReference type="InterPro" id="IPR006362">
    <property type="entry name" value="Cbl_synth_CobM/CibF"/>
</dbReference>
<dbReference type="OrthoDB" id="6633at2157"/>
<dbReference type="Gene3D" id="3.30.950.10">
    <property type="entry name" value="Methyltransferase, Cobalt-precorrin-4 Transmethylase, Domain 2"/>
    <property type="match status" value="1"/>
</dbReference>
<dbReference type="CDD" id="cd11641">
    <property type="entry name" value="Precorrin-4_C11-MT"/>
    <property type="match status" value="1"/>
</dbReference>
<dbReference type="GO" id="GO:0032259">
    <property type="term" value="P:methylation"/>
    <property type="evidence" value="ECO:0007669"/>
    <property type="project" value="UniProtKB-KW"/>
</dbReference>
<keyword evidence="4 7" id="KW-0808">Transferase</keyword>
<dbReference type="InterPro" id="IPR014776">
    <property type="entry name" value="4pyrrole_Mease_sub2"/>
</dbReference>
<sequence>MSNKVYFIGFGPGDPELLTVKAFNLLKKADLIIYPGSIIEEESLSQFKGEKISSYGLTLEEIVDIIEKALNEGKLVVRVQSGDPSIYGAIAEQINELKSRGIDVEVIPGVSSVFASSASLGIELTAGCNGVAILRPKGRTLEEDYLEEVAKLPLTIVILLGVAKIDYIVEKVGKIRGFDEPCAVVYHASREDEIKIISSLRNIAEDVRKLGIRRTATIIIGKAVKGSAERSYLYGCFAEGVKG</sequence>
<dbReference type="RefSeq" id="WP_015590174.1">
    <property type="nucleotide sequence ID" value="NC_021169.1"/>
</dbReference>
<dbReference type="SUPFAM" id="SSF53790">
    <property type="entry name" value="Tetrapyrrole methylase"/>
    <property type="match status" value="1"/>
</dbReference>
<feature type="domain" description="Tetrapyrrole methylase" evidence="6">
    <location>
        <begin position="4"/>
        <end position="203"/>
    </location>
</feature>
<organism evidence="7 8">
    <name type="scientific">Archaeoglobus sulfaticallidus PM70-1</name>
    <dbReference type="NCBI Taxonomy" id="387631"/>
    <lineage>
        <taxon>Archaea</taxon>
        <taxon>Methanobacteriati</taxon>
        <taxon>Methanobacteriota</taxon>
        <taxon>Archaeoglobi</taxon>
        <taxon>Archaeoglobales</taxon>
        <taxon>Archaeoglobaceae</taxon>
        <taxon>Archaeoglobus</taxon>
    </lineage>
</organism>